<dbReference type="RefSeq" id="WP_376864460.1">
    <property type="nucleotide sequence ID" value="NZ_JBHRYB010000001.1"/>
</dbReference>
<reference evidence="3" key="1">
    <citation type="journal article" date="2019" name="Int. J. Syst. Evol. Microbiol.">
        <title>The Global Catalogue of Microorganisms (GCM) 10K type strain sequencing project: providing services to taxonomists for standard genome sequencing and annotation.</title>
        <authorList>
            <consortium name="The Broad Institute Genomics Platform"/>
            <consortium name="The Broad Institute Genome Sequencing Center for Infectious Disease"/>
            <person name="Wu L."/>
            <person name="Ma J."/>
        </authorList>
    </citation>
    <scope>NUCLEOTIDE SEQUENCE [LARGE SCALE GENOMIC DNA]</scope>
    <source>
        <strain evidence="3">KCTC 42424</strain>
    </source>
</reference>
<dbReference type="EMBL" id="JBHRYB010000001">
    <property type="protein sequence ID" value="MFC3678915.1"/>
    <property type="molecule type" value="Genomic_DNA"/>
</dbReference>
<dbReference type="Proteomes" id="UP001595722">
    <property type="component" value="Unassembled WGS sequence"/>
</dbReference>
<protein>
    <submittedName>
        <fullName evidence="2">YacL family protein</fullName>
    </submittedName>
</protein>
<organism evidence="2 3">
    <name type="scientific">Bacterioplanoides pacificum</name>
    <dbReference type="NCBI Taxonomy" id="1171596"/>
    <lineage>
        <taxon>Bacteria</taxon>
        <taxon>Pseudomonadati</taxon>
        <taxon>Pseudomonadota</taxon>
        <taxon>Gammaproteobacteria</taxon>
        <taxon>Oceanospirillales</taxon>
        <taxon>Oceanospirillaceae</taxon>
        <taxon>Bacterioplanoides</taxon>
    </lineage>
</organism>
<dbReference type="Pfam" id="PF06062">
    <property type="entry name" value="UPF0231"/>
    <property type="match status" value="1"/>
</dbReference>
<comment type="caution">
    <text evidence="2">The sequence shown here is derived from an EMBL/GenBank/DDBJ whole genome shotgun (WGS) entry which is preliminary data.</text>
</comment>
<dbReference type="PIRSF" id="PIRSF006287">
    <property type="entry name" value="UCP006287"/>
    <property type="match status" value="1"/>
</dbReference>
<comment type="similarity">
    <text evidence="1">Belongs to the UPF0231 family.</text>
</comment>
<evidence type="ECO:0000313" key="2">
    <source>
        <dbReference type="EMBL" id="MFC3678915.1"/>
    </source>
</evidence>
<accession>A0ABV7VMZ3</accession>
<name>A0ABV7VMZ3_9GAMM</name>
<gene>
    <name evidence="2" type="ORF">ACFOMG_02155</name>
</gene>
<keyword evidence="3" id="KW-1185">Reference proteome</keyword>
<sequence>MEYQFSYGARGPQASLSMEQAALGRWLTDEIGADGERVTGILNNIAQIRDGIFEALDIDGREFILSLNRDEVEIKANSLAQHDDAGQLDQISEEGLNFYDSEEVAGCGLEDFEALLIAWLEFISS</sequence>
<evidence type="ECO:0000313" key="3">
    <source>
        <dbReference type="Proteomes" id="UP001595722"/>
    </source>
</evidence>
<proteinExistence type="inferred from homology"/>
<evidence type="ECO:0000256" key="1">
    <source>
        <dbReference type="ARBA" id="ARBA00005367"/>
    </source>
</evidence>
<dbReference type="InterPro" id="IPR008249">
    <property type="entry name" value="UPF0231"/>
</dbReference>